<dbReference type="InterPro" id="IPR000347">
    <property type="entry name" value="Metalthion_15p"/>
</dbReference>
<comment type="similarity">
    <text evidence="2 5">Belongs to the metallothionein superfamily. Type 15 family.</text>
</comment>
<keyword evidence="4 5" id="KW-0480">Metal-thiolate cluster</keyword>
<evidence type="ECO:0000256" key="2">
    <source>
        <dbReference type="ARBA" id="ARBA00005802"/>
    </source>
</evidence>
<keyword evidence="3 5" id="KW-0479">Metal-binding</keyword>
<dbReference type="EMBL" id="OX459119">
    <property type="protein sequence ID" value="CAI9093496.1"/>
    <property type="molecule type" value="Genomic_DNA"/>
</dbReference>
<proteinExistence type="inferred from homology"/>
<evidence type="ECO:0000256" key="4">
    <source>
        <dbReference type="ARBA" id="ARBA00022851"/>
    </source>
</evidence>
<dbReference type="AlphaFoldDB" id="A0AAV1CD98"/>
<dbReference type="GO" id="GO:0046872">
    <property type="term" value="F:metal ion binding"/>
    <property type="evidence" value="ECO:0007669"/>
    <property type="project" value="UniProtKB-UniRule"/>
</dbReference>
<evidence type="ECO:0000313" key="6">
    <source>
        <dbReference type="EMBL" id="CAI9093496.1"/>
    </source>
</evidence>
<gene>
    <name evidence="6" type="ORF">OLC1_LOCUS4892</name>
</gene>
<accession>A0AAV1CD98</accession>
<evidence type="ECO:0000256" key="3">
    <source>
        <dbReference type="ARBA" id="ARBA00022723"/>
    </source>
</evidence>
<sequence length="76" mass="7910">MSCCGGNCNCGSSCTCASCGKMYADMEMDPILTLIHNPPKRFTNNKSVEESFGTEGSANDGCKCGSNCDCGDNCSC</sequence>
<dbReference type="PANTHER" id="PTHR33543:SF37">
    <property type="entry name" value="METALLOTHIONEIN-LIKE PROTEIN 4B"/>
    <property type="match status" value="1"/>
</dbReference>
<evidence type="ECO:0000313" key="7">
    <source>
        <dbReference type="Proteomes" id="UP001161247"/>
    </source>
</evidence>
<dbReference type="Proteomes" id="UP001161247">
    <property type="component" value="Chromosome 2"/>
</dbReference>
<comment type="function">
    <text evidence="1 5">Metallothioneins have a high content of cysteine residues that bind various heavy metals.</text>
</comment>
<dbReference type="PANTHER" id="PTHR33543">
    <property type="entry name" value="METALLOTHIONEIN-LIKE PROTEIN 2A"/>
    <property type="match status" value="1"/>
</dbReference>
<reference evidence="6" key="1">
    <citation type="submission" date="2023-03" db="EMBL/GenBank/DDBJ databases">
        <authorList>
            <person name="Julca I."/>
        </authorList>
    </citation>
    <scope>NUCLEOTIDE SEQUENCE</scope>
</reference>
<protein>
    <recommendedName>
        <fullName evidence="5">Metallothionein-like protein</fullName>
    </recommendedName>
</protein>
<dbReference type="Pfam" id="PF01439">
    <property type="entry name" value="Metallothio_2"/>
    <property type="match status" value="1"/>
</dbReference>
<organism evidence="6 7">
    <name type="scientific">Oldenlandia corymbosa var. corymbosa</name>
    <dbReference type="NCBI Taxonomy" id="529605"/>
    <lineage>
        <taxon>Eukaryota</taxon>
        <taxon>Viridiplantae</taxon>
        <taxon>Streptophyta</taxon>
        <taxon>Embryophyta</taxon>
        <taxon>Tracheophyta</taxon>
        <taxon>Spermatophyta</taxon>
        <taxon>Magnoliopsida</taxon>
        <taxon>eudicotyledons</taxon>
        <taxon>Gunneridae</taxon>
        <taxon>Pentapetalae</taxon>
        <taxon>asterids</taxon>
        <taxon>lamiids</taxon>
        <taxon>Gentianales</taxon>
        <taxon>Rubiaceae</taxon>
        <taxon>Rubioideae</taxon>
        <taxon>Spermacoceae</taxon>
        <taxon>Hedyotis-Oldenlandia complex</taxon>
        <taxon>Oldenlandia</taxon>
    </lineage>
</organism>
<evidence type="ECO:0000256" key="1">
    <source>
        <dbReference type="ARBA" id="ARBA00002568"/>
    </source>
</evidence>
<evidence type="ECO:0000256" key="5">
    <source>
        <dbReference type="RuleBase" id="RU369052"/>
    </source>
</evidence>
<name>A0AAV1CD98_OLDCO</name>
<keyword evidence="7" id="KW-1185">Reference proteome</keyword>